<evidence type="ECO:0000313" key="3">
    <source>
        <dbReference type="Proteomes" id="UP000184388"/>
    </source>
</evidence>
<dbReference type="Pfam" id="PF12802">
    <property type="entry name" value="MarR_2"/>
    <property type="match status" value="1"/>
</dbReference>
<evidence type="ECO:0000259" key="1">
    <source>
        <dbReference type="PROSITE" id="PS50995"/>
    </source>
</evidence>
<dbReference type="PRINTS" id="PR00598">
    <property type="entry name" value="HTHMARR"/>
</dbReference>
<feature type="domain" description="HTH marR-type" evidence="1">
    <location>
        <begin position="13"/>
        <end position="148"/>
    </location>
</feature>
<proteinExistence type="predicted"/>
<accession>A0A9X8N1V1</accession>
<dbReference type="InterPro" id="IPR039422">
    <property type="entry name" value="MarR/SlyA-like"/>
</dbReference>
<dbReference type="InterPro" id="IPR000835">
    <property type="entry name" value="HTH_MarR-typ"/>
</dbReference>
<dbReference type="AlphaFoldDB" id="A0A9X8N1V1"/>
<dbReference type="InterPro" id="IPR036388">
    <property type="entry name" value="WH-like_DNA-bd_sf"/>
</dbReference>
<dbReference type="InterPro" id="IPR011991">
    <property type="entry name" value="ArsR-like_HTH"/>
</dbReference>
<dbReference type="GO" id="GO:0003700">
    <property type="term" value="F:DNA-binding transcription factor activity"/>
    <property type="evidence" value="ECO:0007669"/>
    <property type="project" value="InterPro"/>
</dbReference>
<reference evidence="3" key="1">
    <citation type="submission" date="2016-11" db="EMBL/GenBank/DDBJ databases">
        <authorList>
            <person name="Jaros S."/>
            <person name="Januszkiewicz K."/>
            <person name="Wedrychowicz H."/>
        </authorList>
    </citation>
    <scope>NUCLEOTIDE SEQUENCE [LARGE SCALE GENOMIC DNA]</scope>
    <source>
        <strain evidence="3">CGMCC 4.3555</strain>
    </source>
</reference>
<sequence>MMRSMATDETTGKRALAARINQLFVDLWAQSERRGPSYDDFGLTIQQHIVLGKIVADPNVTPKELADNLGVSKGAVSQHLARLEKDNYISRQRSPHDGRVHVFRLGERGTAYQQFLRRYDQELFETYAAKLSAADMQEIESALEKLKRVFED</sequence>
<protein>
    <submittedName>
        <fullName evidence="2">Transcriptional regulator, MarR family</fullName>
    </submittedName>
</protein>
<dbReference type="EMBL" id="FRBK01000013">
    <property type="protein sequence ID" value="SHM67792.1"/>
    <property type="molecule type" value="Genomic_DNA"/>
</dbReference>
<comment type="caution">
    <text evidence="2">The sequence shown here is derived from an EMBL/GenBank/DDBJ whole genome shotgun (WGS) entry which is preliminary data.</text>
</comment>
<dbReference type="Gene3D" id="1.10.10.10">
    <property type="entry name" value="Winged helix-like DNA-binding domain superfamily/Winged helix DNA-binding domain"/>
    <property type="match status" value="1"/>
</dbReference>
<gene>
    <name evidence="2" type="ORF">SAMN05216268_11339</name>
</gene>
<name>A0A9X8N1V1_9ACTN</name>
<dbReference type="SMART" id="SM00347">
    <property type="entry name" value="HTH_MARR"/>
    <property type="match status" value="1"/>
</dbReference>
<organism evidence="2 3">
    <name type="scientific">Streptomyces yunnanensis</name>
    <dbReference type="NCBI Taxonomy" id="156453"/>
    <lineage>
        <taxon>Bacteria</taxon>
        <taxon>Bacillati</taxon>
        <taxon>Actinomycetota</taxon>
        <taxon>Actinomycetes</taxon>
        <taxon>Kitasatosporales</taxon>
        <taxon>Streptomycetaceae</taxon>
        <taxon>Streptomyces</taxon>
    </lineage>
</organism>
<dbReference type="CDD" id="cd00090">
    <property type="entry name" value="HTH_ARSR"/>
    <property type="match status" value="1"/>
</dbReference>
<dbReference type="InterPro" id="IPR036390">
    <property type="entry name" value="WH_DNA-bd_sf"/>
</dbReference>
<dbReference type="SUPFAM" id="SSF46785">
    <property type="entry name" value="Winged helix' DNA-binding domain"/>
    <property type="match status" value="1"/>
</dbReference>
<dbReference type="PANTHER" id="PTHR33164">
    <property type="entry name" value="TRANSCRIPTIONAL REGULATOR, MARR FAMILY"/>
    <property type="match status" value="1"/>
</dbReference>
<dbReference type="PROSITE" id="PS50995">
    <property type="entry name" value="HTH_MARR_2"/>
    <property type="match status" value="1"/>
</dbReference>
<dbReference type="PANTHER" id="PTHR33164:SF89">
    <property type="entry name" value="MARR FAMILY REGULATORY PROTEIN"/>
    <property type="match status" value="1"/>
</dbReference>
<evidence type="ECO:0000313" key="2">
    <source>
        <dbReference type="EMBL" id="SHM67792.1"/>
    </source>
</evidence>
<dbReference type="Proteomes" id="UP000184388">
    <property type="component" value="Unassembled WGS sequence"/>
</dbReference>
<dbReference type="GO" id="GO:0006950">
    <property type="term" value="P:response to stress"/>
    <property type="evidence" value="ECO:0007669"/>
    <property type="project" value="TreeGrafter"/>
</dbReference>